<feature type="transmembrane region" description="Helical" evidence="10">
    <location>
        <begin position="88"/>
        <end position="107"/>
    </location>
</feature>
<comment type="similarity">
    <text evidence="7 10">Belongs to the fluoride channel Fluc/FEX (TC 1.A.43) family.</text>
</comment>
<evidence type="ECO:0000256" key="2">
    <source>
        <dbReference type="ARBA" id="ARBA00022475"/>
    </source>
</evidence>
<dbReference type="OrthoDB" id="9799631at2"/>
<dbReference type="PATRIC" id="fig|1423742.4.peg.187"/>
<feature type="binding site" evidence="10">
    <location>
        <position position="71"/>
    </location>
    <ligand>
        <name>Na(+)</name>
        <dbReference type="ChEBI" id="CHEBI:29101"/>
        <note>structural</note>
    </ligand>
</feature>
<evidence type="ECO:0000256" key="9">
    <source>
        <dbReference type="ARBA" id="ARBA00049940"/>
    </source>
</evidence>
<dbReference type="AlphaFoldDB" id="A0A0R1UZ49"/>
<reference evidence="11 12" key="1">
    <citation type="journal article" date="2015" name="Genome Announc.">
        <title>Expanding the biotechnology potential of lactobacilli through comparative genomics of 213 strains and associated genera.</title>
        <authorList>
            <person name="Sun Z."/>
            <person name="Harris H.M."/>
            <person name="McCann A."/>
            <person name="Guo C."/>
            <person name="Argimon S."/>
            <person name="Zhang W."/>
            <person name="Yang X."/>
            <person name="Jeffery I.B."/>
            <person name="Cooney J.C."/>
            <person name="Kagawa T.F."/>
            <person name="Liu W."/>
            <person name="Song Y."/>
            <person name="Salvetti E."/>
            <person name="Wrobel A."/>
            <person name="Rasinkangas P."/>
            <person name="Parkhill J."/>
            <person name="Rea M.C."/>
            <person name="O'Sullivan O."/>
            <person name="Ritari J."/>
            <person name="Douillard F.P."/>
            <person name="Paul Ross R."/>
            <person name="Yang R."/>
            <person name="Briner A.E."/>
            <person name="Felis G.E."/>
            <person name="de Vos W.M."/>
            <person name="Barrangou R."/>
            <person name="Klaenhammer T.R."/>
            <person name="Caufield P.W."/>
            <person name="Cui Y."/>
            <person name="Zhang H."/>
            <person name="O'Toole P.W."/>
        </authorList>
    </citation>
    <scope>NUCLEOTIDE SEQUENCE [LARGE SCALE GENOMIC DNA]</scope>
    <source>
        <strain evidence="11 12">DSM 18793</strain>
    </source>
</reference>
<keyword evidence="3 10" id="KW-0812">Transmembrane</keyword>
<comment type="subcellular location">
    <subcellularLocation>
        <location evidence="1 10">Cell membrane</location>
        <topology evidence="1 10">Multi-pass membrane protein</topology>
    </subcellularLocation>
</comment>
<sequence length="114" mass="11823">MKNFIAVFLGGCLGGLIRAGIASLASPLLAVTIVNLIGAGLLASLTSRWLQHRLPAWLGLGLGTGFCGSLTTFGTLIMALMHANLPMAILYLGLNVVGGVLIGWLVYTGGRHHV</sequence>
<keyword evidence="10" id="KW-0406">Ion transport</keyword>
<dbReference type="RefSeq" id="WP_054653435.1">
    <property type="nucleotide sequence ID" value="NZ_AZGC01000008.1"/>
</dbReference>
<keyword evidence="10" id="KW-0915">Sodium</keyword>
<keyword evidence="2 10" id="KW-1003">Cell membrane</keyword>
<proteinExistence type="inferred from homology"/>
<comment type="activity regulation">
    <text evidence="10">Na(+) is not transported, but it plays an essential structural role and its presence is essential for fluoride channel function.</text>
</comment>
<gene>
    <name evidence="10" type="primary">fluC</name>
    <name evidence="10" type="synonym">crcB</name>
    <name evidence="11" type="ORF">FC21_GL000175</name>
</gene>
<keyword evidence="10" id="KW-0813">Transport</keyword>
<dbReference type="InterPro" id="IPR003691">
    <property type="entry name" value="FluC"/>
</dbReference>
<dbReference type="GO" id="GO:0140114">
    <property type="term" value="P:cellular detoxification of fluoride"/>
    <property type="evidence" value="ECO:0007669"/>
    <property type="project" value="UniProtKB-UniRule"/>
</dbReference>
<feature type="binding site" evidence="10">
    <location>
        <position position="68"/>
    </location>
    <ligand>
        <name>Na(+)</name>
        <dbReference type="ChEBI" id="CHEBI:29101"/>
        <note>structural</note>
    </ligand>
</feature>
<dbReference type="GO" id="GO:0005886">
    <property type="term" value="C:plasma membrane"/>
    <property type="evidence" value="ECO:0007669"/>
    <property type="project" value="UniProtKB-SubCell"/>
</dbReference>
<keyword evidence="4 10" id="KW-1133">Transmembrane helix</keyword>
<evidence type="ECO:0000256" key="3">
    <source>
        <dbReference type="ARBA" id="ARBA00022692"/>
    </source>
</evidence>
<protein>
    <recommendedName>
        <fullName evidence="10">Fluoride-specific ion channel FluC</fullName>
    </recommendedName>
</protein>
<evidence type="ECO:0000313" key="11">
    <source>
        <dbReference type="EMBL" id="KRL96376.1"/>
    </source>
</evidence>
<evidence type="ECO:0000256" key="6">
    <source>
        <dbReference type="ARBA" id="ARBA00023303"/>
    </source>
</evidence>
<evidence type="ECO:0000256" key="5">
    <source>
        <dbReference type="ARBA" id="ARBA00023136"/>
    </source>
</evidence>
<evidence type="ECO:0000256" key="1">
    <source>
        <dbReference type="ARBA" id="ARBA00004651"/>
    </source>
</evidence>
<keyword evidence="6 10" id="KW-0407">Ion channel</keyword>
<keyword evidence="12" id="KW-1185">Reference proteome</keyword>
<dbReference type="GO" id="GO:0062054">
    <property type="term" value="F:fluoride channel activity"/>
    <property type="evidence" value="ECO:0007669"/>
    <property type="project" value="UniProtKB-UniRule"/>
</dbReference>
<feature type="transmembrane region" description="Helical" evidence="10">
    <location>
        <begin position="57"/>
        <end position="82"/>
    </location>
</feature>
<evidence type="ECO:0000256" key="4">
    <source>
        <dbReference type="ARBA" id="ARBA00022989"/>
    </source>
</evidence>
<evidence type="ECO:0000313" key="12">
    <source>
        <dbReference type="Proteomes" id="UP000051084"/>
    </source>
</evidence>
<comment type="caution">
    <text evidence="11">The sequence shown here is derived from an EMBL/GenBank/DDBJ whole genome shotgun (WGS) entry which is preliminary data.</text>
</comment>
<feature type="transmembrane region" description="Helical" evidence="10">
    <location>
        <begin position="29"/>
        <end position="50"/>
    </location>
</feature>
<comment type="function">
    <text evidence="9 10">Fluoride-specific ion channel. Important for reducing fluoride concentration in the cell, thus reducing its toxicity.</text>
</comment>
<keyword evidence="10" id="KW-0479">Metal-binding</keyword>
<dbReference type="HAMAP" id="MF_00454">
    <property type="entry name" value="FluC"/>
    <property type="match status" value="1"/>
</dbReference>
<keyword evidence="5 10" id="KW-0472">Membrane</keyword>
<dbReference type="GO" id="GO:0046872">
    <property type="term" value="F:metal ion binding"/>
    <property type="evidence" value="ECO:0007669"/>
    <property type="project" value="UniProtKB-KW"/>
</dbReference>
<comment type="catalytic activity">
    <reaction evidence="8">
        <text>fluoride(in) = fluoride(out)</text>
        <dbReference type="Rhea" id="RHEA:76159"/>
        <dbReference type="ChEBI" id="CHEBI:17051"/>
    </reaction>
    <physiologicalReaction direction="left-to-right" evidence="8">
        <dbReference type="Rhea" id="RHEA:76160"/>
    </physiologicalReaction>
</comment>
<evidence type="ECO:0000256" key="7">
    <source>
        <dbReference type="ARBA" id="ARBA00035120"/>
    </source>
</evidence>
<evidence type="ECO:0000256" key="10">
    <source>
        <dbReference type="HAMAP-Rule" id="MF_00454"/>
    </source>
</evidence>
<dbReference type="Proteomes" id="UP000051084">
    <property type="component" value="Unassembled WGS sequence"/>
</dbReference>
<dbReference type="EMBL" id="AZGC01000008">
    <property type="protein sequence ID" value="KRL96376.1"/>
    <property type="molecule type" value="Genomic_DNA"/>
</dbReference>
<dbReference type="STRING" id="417373.GCA_001570685_01179"/>
<accession>A0A0R1UZ49</accession>
<organism evidence="11 12">
    <name type="scientific">Limosilactobacillus equigenerosi DSM 18793 = JCM 14505</name>
    <dbReference type="NCBI Taxonomy" id="1423742"/>
    <lineage>
        <taxon>Bacteria</taxon>
        <taxon>Bacillati</taxon>
        <taxon>Bacillota</taxon>
        <taxon>Bacilli</taxon>
        <taxon>Lactobacillales</taxon>
        <taxon>Lactobacillaceae</taxon>
        <taxon>Limosilactobacillus</taxon>
    </lineage>
</organism>
<evidence type="ECO:0000256" key="8">
    <source>
        <dbReference type="ARBA" id="ARBA00035585"/>
    </source>
</evidence>
<dbReference type="Pfam" id="PF02537">
    <property type="entry name" value="CRCB"/>
    <property type="match status" value="1"/>
</dbReference>
<name>A0A0R1UZ49_9LACO</name>